<dbReference type="RefSeq" id="WP_123118627.1">
    <property type="nucleotide sequence ID" value="NZ_RJJR01000001.1"/>
</dbReference>
<dbReference type="InterPro" id="IPR000600">
    <property type="entry name" value="ROK"/>
</dbReference>
<organism evidence="2 3">
    <name type="scientific">Hanamia caeni</name>
    <dbReference type="NCBI Taxonomy" id="2294116"/>
    <lineage>
        <taxon>Bacteria</taxon>
        <taxon>Pseudomonadati</taxon>
        <taxon>Bacteroidota</taxon>
        <taxon>Chitinophagia</taxon>
        <taxon>Chitinophagales</taxon>
        <taxon>Chitinophagaceae</taxon>
        <taxon>Hanamia</taxon>
    </lineage>
</organism>
<dbReference type="SUPFAM" id="SSF53067">
    <property type="entry name" value="Actin-like ATPase domain"/>
    <property type="match status" value="1"/>
</dbReference>
<evidence type="ECO:0000256" key="1">
    <source>
        <dbReference type="ARBA" id="ARBA00006479"/>
    </source>
</evidence>
<evidence type="ECO:0000313" key="2">
    <source>
        <dbReference type="EMBL" id="RNI39736.1"/>
    </source>
</evidence>
<keyword evidence="3" id="KW-1185">Reference proteome</keyword>
<dbReference type="Pfam" id="PF00480">
    <property type="entry name" value="ROK"/>
    <property type="match status" value="1"/>
</dbReference>
<dbReference type="Proteomes" id="UP000267223">
    <property type="component" value="Unassembled WGS sequence"/>
</dbReference>
<dbReference type="SUPFAM" id="SSF46785">
    <property type="entry name" value="Winged helix' DNA-binding domain"/>
    <property type="match status" value="1"/>
</dbReference>
<dbReference type="OrthoDB" id="9810372at2"/>
<protein>
    <submittedName>
        <fullName evidence="2">ROK family protein</fullName>
    </submittedName>
</protein>
<dbReference type="InterPro" id="IPR036388">
    <property type="entry name" value="WH-like_DNA-bd_sf"/>
</dbReference>
<reference evidence="2 3" key="1">
    <citation type="submission" date="2018-11" db="EMBL/GenBank/DDBJ databases">
        <title>Draft genome sequence of Ferruginibacter sp. BO-59.</title>
        <authorList>
            <person name="Im W.T."/>
        </authorList>
    </citation>
    <scope>NUCLEOTIDE SEQUENCE [LARGE SCALE GENOMIC DNA]</scope>
    <source>
        <strain evidence="2 3">BO-59</strain>
    </source>
</reference>
<dbReference type="PANTHER" id="PTHR18964">
    <property type="entry name" value="ROK (REPRESSOR, ORF, KINASE) FAMILY"/>
    <property type="match status" value="1"/>
</dbReference>
<evidence type="ECO:0000313" key="3">
    <source>
        <dbReference type="Proteomes" id="UP000267223"/>
    </source>
</evidence>
<accession>A0A3M9NPN8</accession>
<dbReference type="Gene3D" id="3.30.420.40">
    <property type="match status" value="2"/>
</dbReference>
<comment type="similarity">
    <text evidence="1">Belongs to the ROK (NagC/XylR) family.</text>
</comment>
<dbReference type="EMBL" id="RJJR01000001">
    <property type="protein sequence ID" value="RNI39736.1"/>
    <property type="molecule type" value="Genomic_DNA"/>
</dbReference>
<dbReference type="InterPro" id="IPR036390">
    <property type="entry name" value="WH_DNA-bd_sf"/>
</dbReference>
<dbReference type="Gene3D" id="1.10.10.10">
    <property type="entry name" value="Winged helix-like DNA-binding domain superfamily/Winged helix DNA-binding domain"/>
    <property type="match status" value="1"/>
</dbReference>
<dbReference type="AlphaFoldDB" id="A0A3M9NPN8"/>
<comment type="caution">
    <text evidence="2">The sequence shown here is derived from an EMBL/GenBank/DDBJ whole genome shotgun (WGS) entry which is preliminary data.</text>
</comment>
<sequence>MINEKRNLIRNKILKELYFESNLSCADLSSRIHKSFPLTSGFIEELVKENLVIESGYAPSTGGRRPLTYSVNNDVTYLVSVAMDQYVTKIAVMDMKNRFVIPVEKILLPLADNTKAVAALVENLVRVIDSCGIPKEKIAGVGIGMPGFVNVDKGINYSFLQLPGNESLTDYFSKELGLPVYIDNDSSLIALAEYYFGKARNERNAMVINIGWGIGLGMILNGELFRGHDGFAGEFSHIPLFLNGKLCWCGKVGCLETETSLLLMIQSAKEGIEEGRKSRLKHLPFGDLELAFEGIARAAQEGDQFAAELFSKAGHNIGKGVAVLIHLFNPHKIILSGRGSLAGKVWQAPIQQALNEFCIPRLHQGTDIEVSNLGANAELIGGAALVMENYDYLSEIIDNANKKTA</sequence>
<dbReference type="InterPro" id="IPR043129">
    <property type="entry name" value="ATPase_NBD"/>
</dbReference>
<dbReference type="PANTHER" id="PTHR18964:SF149">
    <property type="entry name" value="BIFUNCTIONAL UDP-N-ACETYLGLUCOSAMINE 2-EPIMERASE_N-ACETYLMANNOSAMINE KINASE"/>
    <property type="match status" value="1"/>
</dbReference>
<gene>
    <name evidence="2" type="ORF">EFY79_00050</name>
</gene>
<name>A0A3M9NPN8_9BACT</name>
<proteinExistence type="inferred from homology"/>